<dbReference type="Proteomes" id="UP000046155">
    <property type="component" value="Unassembled WGS sequence"/>
</dbReference>
<evidence type="ECO:0000313" key="2">
    <source>
        <dbReference type="EMBL" id="CEO89185.1"/>
    </source>
</evidence>
<evidence type="ECO:0000313" key="3">
    <source>
        <dbReference type="Proteomes" id="UP000046155"/>
    </source>
</evidence>
<dbReference type="PROSITE" id="PS00716">
    <property type="entry name" value="SIGMA70_2"/>
    <property type="match status" value="1"/>
</dbReference>
<dbReference type="GO" id="GO:0003700">
    <property type="term" value="F:DNA-binding transcription factor activity"/>
    <property type="evidence" value="ECO:0007669"/>
    <property type="project" value="InterPro"/>
</dbReference>
<dbReference type="PRINTS" id="PR00046">
    <property type="entry name" value="SIGMA70FCT"/>
</dbReference>
<accession>A0A0B7MGH4</accession>
<dbReference type="Pfam" id="PF04545">
    <property type="entry name" value="Sigma70_r4"/>
    <property type="match status" value="1"/>
</dbReference>
<dbReference type="InterPro" id="IPR000943">
    <property type="entry name" value="RNA_pol_sigma70"/>
</dbReference>
<sequence length="625" mass="73671">MIRMLKKLLQKEWRKVLATGCVLSITKSSRMIAIESGLPFEQCKKNLMNFLLNEERALFLNENQVIDICVLGDKSIQSVQHLYQIFKREYIIKCRQDQSRRDQTIFIPNLVAEATKCEGHSPNNVLQNQISEIISLYDTWQQFRGDAQRKKAQREGLYLILKEKGAPQQSRDIYLNACFLPIFFNNNEAHNALASSKRFHRLLWDHWSCKPTSPEDVICLHQWLWKRKNFCGGHKILNDLLGNYLRKAKQFTIDDLEFGLKILGFSINRVILEHILIYAFNCHRVSYASWTTDEGDPFCFIPNFKVVWERTLQLWRQNLSEKEKYILNNRILKGQTLEEVGNGIGLTRERVRQIETSLLKYLSHHTRMCYLKPYFDWIWEFLQREKIISLEEFGVLPGQYKLFDLAASKFGKLKKGISRVHRDIVVLRSVFVDFTGLASRIAKDSDCFLDLYELVLKLGLQEKTFQCKKILEEVYGLLEVEEGIYYCNDILVPENRKKLSLCLDDEFFLTLYYARRPLHYTEMKQVAERISLPFSLVKEKNILSAIQRSPRIKRVAPGTYGLKTWEIADHIYLKDLVYVVLKELNRPLTLEEIYQEVQKRRHDEISRTSVYAYVNTHPRIMYTTD</sequence>
<gene>
    <name evidence="2" type="ORF">SSCH_40009</name>
</gene>
<dbReference type="SUPFAM" id="SSF88659">
    <property type="entry name" value="Sigma3 and sigma4 domains of RNA polymerase sigma factors"/>
    <property type="match status" value="1"/>
</dbReference>
<dbReference type="Gene3D" id="1.10.10.10">
    <property type="entry name" value="Winged helix-like DNA-binding domain superfamily/Winged helix DNA-binding domain"/>
    <property type="match status" value="1"/>
</dbReference>
<dbReference type="InterPro" id="IPR036388">
    <property type="entry name" value="WH-like_DNA-bd_sf"/>
</dbReference>
<dbReference type="GO" id="GO:0006352">
    <property type="term" value="P:DNA-templated transcription initiation"/>
    <property type="evidence" value="ECO:0007669"/>
    <property type="project" value="InterPro"/>
</dbReference>
<dbReference type="EMBL" id="CDRZ01000236">
    <property type="protein sequence ID" value="CEO89185.1"/>
    <property type="molecule type" value="Genomic_DNA"/>
</dbReference>
<name>A0A0B7MGH4_9FIRM</name>
<dbReference type="InterPro" id="IPR013324">
    <property type="entry name" value="RNA_pol_sigma_r3/r4-like"/>
</dbReference>
<keyword evidence="3" id="KW-1185">Reference proteome</keyword>
<feature type="domain" description="RNA polymerase sigma-70" evidence="1">
    <location>
        <begin position="336"/>
        <end position="362"/>
    </location>
</feature>
<dbReference type="InterPro" id="IPR007630">
    <property type="entry name" value="RNA_pol_sigma70_r4"/>
</dbReference>
<organism evidence="2 3">
    <name type="scientific">Syntrophaceticus schinkii</name>
    <dbReference type="NCBI Taxonomy" id="499207"/>
    <lineage>
        <taxon>Bacteria</taxon>
        <taxon>Bacillati</taxon>
        <taxon>Bacillota</taxon>
        <taxon>Clostridia</taxon>
        <taxon>Thermoanaerobacterales</taxon>
        <taxon>Thermoanaerobacterales Family III. Incertae Sedis</taxon>
        <taxon>Syntrophaceticus</taxon>
    </lineage>
</organism>
<dbReference type="AlphaFoldDB" id="A0A0B7MGH4"/>
<evidence type="ECO:0000259" key="1">
    <source>
        <dbReference type="PROSITE" id="PS00716"/>
    </source>
</evidence>
<reference evidence="3" key="1">
    <citation type="submission" date="2015-01" db="EMBL/GenBank/DDBJ databases">
        <authorList>
            <person name="Manzoor Shahid"/>
            <person name="Zubair Saima"/>
        </authorList>
    </citation>
    <scope>NUCLEOTIDE SEQUENCE [LARGE SCALE GENOMIC DNA]</scope>
    <source>
        <strain evidence="3">Sp3</strain>
    </source>
</reference>
<proteinExistence type="predicted"/>
<protein>
    <recommendedName>
        <fullName evidence="1">RNA polymerase sigma-70 domain-containing protein</fullName>
    </recommendedName>
</protein>